<keyword evidence="5" id="KW-0963">Cytoplasm</keyword>
<evidence type="ECO:0000256" key="14">
    <source>
        <dbReference type="ARBA" id="ARBA00029983"/>
    </source>
</evidence>
<keyword evidence="17" id="KW-1185">Reference proteome</keyword>
<dbReference type="GO" id="GO:0016973">
    <property type="term" value="P:poly(A)+ mRNA export from nucleus"/>
    <property type="evidence" value="ECO:0007669"/>
    <property type="project" value="InterPro"/>
</dbReference>
<evidence type="ECO:0000256" key="8">
    <source>
        <dbReference type="ARBA" id="ARBA00023010"/>
    </source>
</evidence>
<keyword evidence="7" id="KW-0653">Protein transport</keyword>
<evidence type="ECO:0000256" key="5">
    <source>
        <dbReference type="ARBA" id="ARBA00022490"/>
    </source>
</evidence>
<dbReference type="InterPro" id="IPR038506">
    <property type="entry name" value="GLE1-like_sf"/>
</dbReference>
<keyword evidence="8" id="KW-0811">Translocation</keyword>
<evidence type="ECO:0000256" key="2">
    <source>
        <dbReference type="ARBA" id="ARBA00004567"/>
    </source>
</evidence>
<dbReference type="GO" id="GO:0015031">
    <property type="term" value="P:protein transport"/>
    <property type="evidence" value="ECO:0007669"/>
    <property type="project" value="UniProtKB-KW"/>
</dbReference>
<dbReference type="STRING" id="225164.V4A291"/>
<dbReference type="PANTHER" id="PTHR12960:SF0">
    <property type="entry name" value="MRNA EXPORT FACTOR GLE1"/>
    <property type="match status" value="1"/>
</dbReference>
<dbReference type="EMBL" id="KB201304">
    <property type="protein sequence ID" value="ESO97958.1"/>
    <property type="molecule type" value="Genomic_DNA"/>
</dbReference>
<evidence type="ECO:0000256" key="6">
    <source>
        <dbReference type="ARBA" id="ARBA00022816"/>
    </source>
</evidence>
<evidence type="ECO:0000256" key="3">
    <source>
        <dbReference type="ARBA" id="ARBA00011056"/>
    </source>
</evidence>
<dbReference type="PANTHER" id="PTHR12960">
    <property type="entry name" value="GLE-1-RELATED"/>
    <property type="match status" value="1"/>
</dbReference>
<dbReference type="GO" id="GO:0000822">
    <property type="term" value="F:inositol hexakisphosphate binding"/>
    <property type="evidence" value="ECO:0007669"/>
    <property type="project" value="TreeGrafter"/>
</dbReference>
<dbReference type="RefSeq" id="XP_009051797.1">
    <property type="nucleotide sequence ID" value="XM_009053549.1"/>
</dbReference>
<dbReference type="GO" id="GO:0005543">
    <property type="term" value="F:phospholipid binding"/>
    <property type="evidence" value="ECO:0007669"/>
    <property type="project" value="TreeGrafter"/>
</dbReference>
<dbReference type="GO" id="GO:0005737">
    <property type="term" value="C:cytoplasm"/>
    <property type="evidence" value="ECO:0007669"/>
    <property type="project" value="UniProtKB-SubCell"/>
</dbReference>
<dbReference type="Gene3D" id="1.25.40.510">
    <property type="entry name" value="GLE1-like"/>
    <property type="match status" value="1"/>
</dbReference>
<comment type="similarity">
    <text evidence="3">Belongs to the GLE1 family.</text>
</comment>
<evidence type="ECO:0000256" key="11">
    <source>
        <dbReference type="ARBA" id="ARBA00023242"/>
    </source>
</evidence>
<evidence type="ECO:0000256" key="15">
    <source>
        <dbReference type="ARBA" id="ARBA00030897"/>
    </source>
</evidence>
<dbReference type="Pfam" id="PF07817">
    <property type="entry name" value="GLE1"/>
    <property type="match status" value="1"/>
</dbReference>
<dbReference type="KEGG" id="lgi:LOTGIDRAFT_209149"/>
<dbReference type="HOGENOM" id="CLU_024662_0_0_1"/>
<evidence type="ECO:0000313" key="16">
    <source>
        <dbReference type="EMBL" id="ESO97958.1"/>
    </source>
</evidence>
<comment type="subcellular location">
    <subcellularLocation>
        <location evidence="1">Cytoplasm</location>
    </subcellularLocation>
    <subcellularLocation>
        <location evidence="2">Nucleus</location>
        <location evidence="2">Nuclear pore complex</location>
    </subcellularLocation>
</comment>
<dbReference type="InterPro" id="IPR012476">
    <property type="entry name" value="GLE1"/>
</dbReference>
<dbReference type="GO" id="GO:0031369">
    <property type="term" value="F:translation initiation factor binding"/>
    <property type="evidence" value="ECO:0007669"/>
    <property type="project" value="TreeGrafter"/>
</dbReference>
<dbReference type="OMA" id="MEILITE"/>
<keyword evidence="10" id="KW-0906">Nuclear pore complex</keyword>
<evidence type="ECO:0000256" key="12">
    <source>
        <dbReference type="ARBA" id="ARBA00024680"/>
    </source>
</evidence>
<dbReference type="Proteomes" id="UP000030746">
    <property type="component" value="Unassembled WGS sequence"/>
</dbReference>
<name>V4A291_LOTGI</name>
<gene>
    <name evidence="16" type="ORF">LOTGIDRAFT_209149</name>
</gene>
<accession>V4A291</accession>
<evidence type="ECO:0000256" key="1">
    <source>
        <dbReference type="ARBA" id="ARBA00004496"/>
    </source>
</evidence>
<evidence type="ECO:0000256" key="7">
    <source>
        <dbReference type="ARBA" id="ARBA00022927"/>
    </source>
</evidence>
<reference evidence="16 17" key="1">
    <citation type="journal article" date="2013" name="Nature">
        <title>Insights into bilaterian evolution from three spiralian genomes.</title>
        <authorList>
            <person name="Simakov O."/>
            <person name="Marletaz F."/>
            <person name="Cho S.J."/>
            <person name="Edsinger-Gonzales E."/>
            <person name="Havlak P."/>
            <person name="Hellsten U."/>
            <person name="Kuo D.H."/>
            <person name="Larsson T."/>
            <person name="Lv J."/>
            <person name="Arendt D."/>
            <person name="Savage R."/>
            <person name="Osoegawa K."/>
            <person name="de Jong P."/>
            <person name="Grimwood J."/>
            <person name="Chapman J.A."/>
            <person name="Shapiro H."/>
            <person name="Aerts A."/>
            <person name="Otillar R.P."/>
            <person name="Terry A.Y."/>
            <person name="Boore J.L."/>
            <person name="Grigoriev I.V."/>
            <person name="Lindberg D.R."/>
            <person name="Seaver E.C."/>
            <person name="Weisblat D.A."/>
            <person name="Putnam N.H."/>
            <person name="Rokhsar D.S."/>
        </authorList>
    </citation>
    <scope>NUCLEOTIDE SEQUENCE [LARGE SCALE GENOMIC DNA]</scope>
</reference>
<evidence type="ECO:0000256" key="10">
    <source>
        <dbReference type="ARBA" id="ARBA00023132"/>
    </source>
</evidence>
<dbReference type="GeneID" id="20246122"/>
<dbReference type="FunFam" id="1.25.40.510:FF:000001">
    <property type="entry name" value="Nucleoporin GLE1 isoform 1"/>
    <property type="match status" value="1"/>
</dbReference>
<keyword evidence="6" id="KW-0509">mRNA transport</keyword>
<keyword evidence="9" id="KW-0175">Coiled coil</keyword>
<evidence type="ECO:0000256" key="4">
    <source>
        <dbReference type="ARBA" id="ARBA00022448"/>
    </source>
</evidence>
<organism evidence="16 17">
    <name type="scientific">Lottia gigantea</name>
    <name type="common">Giant owl limpet</name>
    <dbReference type="NCBI Taxonomy" id="225164"/>
    <lineage>
        <taxon>Eukaryota</taxon>
        <taxon>Metazoa</taxon>
        <taxon>Spiralia</taxon>
        <taxon>Lophotrochozoa</taxon>
        <taxon>Mollusca</taxon>
        <taxon>Gastropoda</taxon>
        <taxon>Patellogastropoda</taxon>
        <taxon>Lottioidea</taxon>
        <taxon>Lottiidae</taxon>
        <taxon>Lottia</taxon>
    </lineage>
</organism>
<keyword evidence="4" id="KW-0813">Transport</keyword>
<evidence type="ECO:0000256" key="9">
    <source>
        <dbReference type="ARBA" id="ARBA00023054"/>
    </source>
</evidence>
<dbReference type="AlphaFoldDB" id="V4A291"/>
<sequence>MLKCKSNPYFPFQLKKYKFELQKAVNTPINAISAEKSSHLQDKLQRLNLLLSGYTVESTGKRISAKEVPEGILFCKNLAARMIVKKGSEQVASKHETAFGIAAVTVGIWCNSPDFGDLILAHFHQACPYTVPVSLPKLDEQSIETYHKLLGYKVEDGVIEPQDKFLKRMSGIMRLYASIIVTHPPKGSNCQHPHGLEFAWIWLSRVLNTEPQPDITATMIYDMLSVTGHALFEQYRSQFLKLLSFLIKQYIPKIRSVAVGGGPVSRLQTFVETVIKNSGRIAKPEGILPPNFI</sequence>
<dbReference type="GO" id="GO:0044614">
    <property type="term" value="C:nuclear pore cytoplasmic filaments"/>
    <property type="evidence" value="ECO:0007669"/>
    <property type="project" value="TreeGrafter"/>
</dbReference>
<dbReference type="OrthoDB" id="420884at2759"/>
<evidence type="ECO:0000313" key="17">
    <source>
        <dbReference type="Proteomes" id="UP000030746"/>
    </source>
</evidence>
<protein>
    <recommendedName>
        <fullName evidence="13">mRNA export factor GLE1</fullName>
    </recommendedName>
    <alternativeName>
        <fullName evidence="15">GLE1 RNA export mediator</fullName>
    </alternativeName>
    <alternativeName>
        <fullName evidence="14">Nucleoporin GLE1</fullName>
    </alternativeName>
</protein>
<keyword evidence="11" id="KW-0539">Nucleus</keyword>
<comment type="function">
    <text evidence="12">Required for the export of mRNAs containing poly(A) tails from the nucleus into the cytoplasm. May be involved in the terminal step of the mRNA transport through the nuclear pore complex (NPC).</text>
</comment>
<dbReference type="CTD" id="20246122"/>
<evidence type="ECO:0000256" key="13">
    <source>
        <dbReference type="ARBA" id="ARBA00026227"/>
    </source>
</evidence>
<proteinExistence type="inferred from homology"/>